<evidence type="ECO:0000259" key="2">
    <source>
        <dbReference type="Pfam" id="PF04069"/>
    </source>
</evidence>
<gene>
    <name evidence="3" type="ORF">EBM89_01240</name>
</gene>
<dbReference type="Pfam" id="PF04069">
    <property type="entry name" value="OpuAC"/>
    <property type="match status" value="2"/>
</dbReference>
<dbReference type="AlphaFoldDB" id="A0A3M2JJK7"/>
<keyword evidence="1" id="KW-0732">Signal</keyword>
<dbReference type="GO" id="GO:0043190">
    <property type="term" value="C:ATP-binding cassette (ABC) transporter complex"/>
    <property type="evidence" value="ECO:0007669"/>
    <property type="project" value="InterPro"/>
</dbReference>
<protein>
    <submittedName>
        <fullName evidence="3">Glycine/betaine ABC transporter substrate-binding protein</fullName>
    </submittedName>
</protein>
<dbReference type="GO" id="GO:0022857">
    <property type="term" value="F:transmembrane transporter activity"/>
    <property type="evidence" value="ECO:0007669"/>
    <property type="project" value="InterPro"/>
</dbReference>
<dbReference type="RefSeq" id="WP_122147639.1">
    <property type="nucleotide sequence ID" value="NZ_RFFI01000003.1"/>
</dbReference>
<dbReference type="OrthoDB" id="9781705at2"/>
<evidence type="ECO:0000256" key="1">
    <source>
        <dbReference type="SAM" id="SignalP"/>
    </source>
</evidence>
<sequence>MSIRRSTLPAAAAGLLLLLAACGDPGSGGGTADPTSGGGAEGTVCEPIAGQQLVVLEDDEGLQNADNIIPAFNAAAAEADPEMVALLDTVSESMDTDKLIQLNKAVDIDRQTSSEAAAAYVESEGLAAADAAVGSGKSVVVGAANFSESATLGEIYAAVLRSAGYTAEVQTIGNRETYLPALQSGQITVTAEYAATLTEFLNTAANGADAEPVASADPDATVEELTTLGADAGLAFGTVSAAQDQNAFAVTEEFAAEYDLTTLSDLAANCGGGVVLAGPAECPERPFCQIGLEETYGVVVSEFASYDFGLIGDAVRNGEASVGLVLSSDGSLAA</sequence>
<proteinExistence type="predicted"/>
<comment type="caution">
    <text evidence="3">The sequence shown here is derived from an EMBL/GenBank/DDBJ whole genome shotgun (WGS) entry which is preliminary data.</text>
</comment>
<dbReference type="Gene3D" id="3.40.190.120">
    <property type="entry name" value="Osmoprotection protein (prox), domain 2"/>
    <property type="match status" value="2"/>
</dbReference>
<name>A0A3M2JJK7_9CELL</name>
<accession>A0A3M2JJK7</accession>
<organism evidence="3 4">
    <name type="scientific">Cellulomonas triticagri</name>
    <dbReference type="NCBI Taxonomy" id="2483352"/>
    <lineage>
        <taxon>Bacteria</taxon>
        <taxon>Bacillati</taxon>
        <taxon>Actinomycetota</taxon>
        <taxon>Actinomycetes</taxon>
        <taxon>Micrococcales</taxon>
        <taxon>Cellulomonadaceae</taxon>
        <taxon>Cellulomonas</taxon>
    </lineage>
</organism>
<reference evidence="3 4" key="1">
    <citation type="submission" date="2018-10" db="EMBL/GenBank/DDBJ databases">
        <title>Isolation, diversity and antifungal activity of actinobacteria from wheat.</title>
        <authorList>
            <person name="Han C."/>
        </authorList>
    </citation>
    <scope>NUCLEOTIDE SEQUENCE [LARGE SCALE GENOMIC DNA]</scope>
    <source>
        <strain evidence="3 4">NEAU-YY56</strain>
    </source>
</reference>
<feature type="signal peptide" evidence="1">
    <location>
        <begin position="1"/>
        <end position="23"/>
    </location>
</feature>
<dbReference type="InterPro" id="IPR007210">
    <property type="entry name" value="ABC_Gly_betaine_transp_sub-bd"/>
</dbReference>
<dbReference type="EMBL" id="RFFI01000003">
    <property type="protein sequence ID" value="RMI14247.1"/>
    <property type="molecule type" value="Genomic_DNA"/>
</dbReference>
<dbReference type="PROSITE" id="PS51257">
    <property type="entry name" value="PROKAR_LIPOPROTEIN"/>
    <property type="match status" value="1"/>
</dbReference>
<feature type="domain" description="ABC-type glycine betaine transport system substrate-binding" evidence="2">
    <location>
        <begin position="51"/>
        <end position="122"/>
    </location>
</feature>
<dbReference type="Gene3D" id="3.40.190.10">
    <property type="entry name" value="Periplasmic binding protein-like II"/>
    <property type="match status" value="2"/>
</dbReference>
<evidence type="ECO:0000313" key="3">
    <source>
        <dbReference type="EMBL" id="RMI14247.1"/>
    </source>
</evidence>
<feature type="domain" description="ABC-type glycine betaine transport system substrate-binding" evidence="2">
    <location>
        <begin position="137"/>
        <end position="333"/>
    </location>
</feature>
<feature type="chain" id="PRO_5039377661" evidence="1">
    <location>
        <begin position="24"/>
        <end position="334"/>
    </location>
</feature>
<evidence type="ECO:0000313" key="4">
    <source>
        <dbReference type="Proteomes" id="UP000269289"/>
    </source>
</evidence>
<dbReference type="SUPFAM" id="SSF53850">
    <property type="entry name" value="Periplasmic binding protein-like II"/>
    <property type="match status" value="2"/>
</dbReference>
<dbReference type="Proteomes" id="UP000269289">
    <property type="component" value="Unassembled WGS sequence"/>
</dbReference>
<keyword evidence="4" id="KW-1185">Reference proteome</keyword>